<evidence type="ECO:0000313" key="2">
    <source>
        <dbReference type="Proteomes" id="UP000253729"/>
    </source>
</evidence>
<reference evidence="1 2" key="1">
    <citation type="submission" date="2018-07" db="EMBL/GenBank/DDBJ databases">
        <title>The genomes of Aspergillus section Nigri reveals drivers in fungal speciation.</title>
        <authorList>
            <consortium name="DOE Joint Genome Institute"/>
            <person name="Vesth T.C."/>
            <person name="Nybo J."/>
            <person name="Theobald S."/>
            <person name="Brandl J."/>
            <person name="Frisvad J.C."/>
            <person name="Nielsen K.F."/>
            <person name="Lyhne E.K."/>
            <person name="Kogle M.E."/>
            <person name="Kuo A."/>
            <person name="Riley R."/>
            <person name="Clum A."/>
            <person name="Nolan M."/>
            <person name="Lipzen A."/>
            <person name="Salamov A."/>
            <person name="Henrissat B."/>
            <person name="Wiebenga A."/>
            <person name="De vries R.P."/>
            <person name="Grigoriev I.V."/>
            <person name="Mortensen U.H."/>
            <person name="Andersen M.R."/>
            <person name="Baker S.E."/>
        </authorList>
    </citation>
    <scope>NUCLEOTIDE SEQUENCE [LARGE SCALE GENOMIC DNA]</scope>
    <source>
        <strain evidence="1 2">CBS 139.54b</strain>
    </source>
</reference>
<dbReference type="GeneID" id="38135865"/>
<dbReference type="EMBL" id="KZ852066">
    <property type="protein sequence ID" value="RDH29616.1"/>
    <property type="molecule type" value="Genomic_DNA"/>
</dbReference>
<sequence length="62" mass="6925">MGRRQSSHGSLGIKIAARMEQGPRSAKGPMSFRKRAIWGTRRLSCPGRVINNVRSEAEENED</sequence>
<protein>
    <submittedName>
        <fullName evidence="1">Uncharacterized protein</fullName>
    </submittedName>
</protein>
<dbReference type="RefSeq" id="XP_026622638.1">
    <property type="nucleotide sequence ID" value="XM_026767509.1"/>
</dbReference>
<accession>A0A3F3PTI9</accession>
<proteinExistence type="predicted"/>
<organism evidence="1 2">
    <name type="scientific">Aspergillus welwitschiae</name>
    <dbReference type="NCBI Taxonomy" id="1341132"/>
    <lineage>
        <taxon>Eukaryota</taxon>
        <taxon>Fungi</taxon>
        <taxon>Dikarya</taxon>
        <taxon>Ascomycota</taxon>
        <taxon>Pezizomycotina</taxon>
        <taxon>Eurotiomycetes</taxon>
        <taxon>Eurotiomycetidae</taxon>
        <taxon>Eurotiales</taxon>
        <taxon>Aspergillaceae</taxon>
        <taxon>Aspergillus</taxon>
        <taxon>Aspergillus subgen. Circumdati</taxon>
    </lineage>
</organism>
<dbReference type="Proteomes" id="UP000253729">
    <property type="component" value="Unassembled WGS sequence"/>
</dbReference>
<evidence type="ECO:0000313" key="1">
    <source>
        <dbReference type="EMBL" id="RDH29616.1"/>
    </source>
</evidence>
<name>A0A3F3PTI9_9EURO</name>
<keyword evidence="2" id="KW-1185">Reference proteome</keyword>
<dbReference type="AlphaFoldDB" id="A0A3F3PTI9"/>
<gene>
    <name evidence="1" type="ORF">BDQ94DRAFT_150074</name>
</gene>